<evidence type="ECO:0000256" key="1">
    <source>
        <dbReference type="SAM" id="MobiDB-lite"/>
    </source>
</evidence>
<dbReference type="NCBIfam" id="TIGR03969">
    <property type="entry name" value="mycofactocin"/>
    <property type="match status" value="1"/>
</dbReference>
<dbReference type="EMBL" id="CAADRN010000056">
    <property type="protein sequence ID" value="VFU12004.1"/>
    <property type="molecule type" value="Genomic_DNA"/>
</dbReference>
<name>A0A485LV74_9ZZZZ</name>
<dbReference type="InterPro" id="IPR023988">
    <property type="entry name" value="MftA"/>
</dbReference>
<sequence length="54" mass="5972">MEQQKVKNDPETSRELNCSPELPPDAGQRETEDPAVLEEVIIETLAIDGICGVY</sequence>
<protein>
    <submittedName>
        <fullName evidence="2">Mycofactocin</fullName>
    </submittedName>
</protein>
<dbReference type="AlphaFoldDB" id="A0A485LV74"/>
<accession>A0A485LV74</accession>
<feature type="region of interest" description="Disordered" evidence="1">
    <location>
        <begin position="1"/>
        <end position="33"/>
    </location>
</feature>
<evidence type="ECO:0000313" key="2">
    <source>
        <dbReference type="EMBL" id="VFU12004.1"/>
    </source>
</evidence>
<dbReference type="NCBIfam" id="NF040489">
    <property type="entry name" value="variant_MftA"/>
    <property type="match status" value="1"/>
</dbReference>
<feature type="compositionally biased region" description="Basic and acidic residues" evidence="1">
    <location>
        <begin position="1"/>
        <end position="14"/>
    </location>
</feature>
<gene>
    <name evidence="2" type="ORF">SCFA_1490001</name>
</gene>
<reference evidence="2" key="1">
    <citation type="submission" date="2019-03" db="EMBL/GenBank/DDBJ databases">
        <authorList>
            <person name="Hao L."/>
        </authorList>
    </citation>
    <scope>NUCLEOTIDE SEQUENCE</scope>
</reference>
<organism evidence="2">
    <name type="scientific">anaerobic digester metagenome</name>
    <dbReference type="NCBI Taxonomy" id="1263854"/>
    <lineage>
        <taxon>unclassified sequences</taxon>
        <taxon>metagenomes</taxon>
        <taxon>ecological metagenomes</taxon>
    </lineage>
</organism>
<proteinExistence type="predicted"/>